<comment type="caution">
    <text evidence="2">The sequence shown here is derived from an EMBL/GenBank/DDBJ whole genome shotgun (WGS) entry which is preliminary data.</text>
</comment>
<keyword evidence="3" id="KW-1185">Reference proteome</keyword>
<dbReference type="GeneID" id="85016425"/>
<dbReference type="Proteomes" id="UP000182771">
    <property type="component" value="Unassembled WGS sequence"/>
</dbReference>
<reference evidence="2 3" key="1">
    <citation type="submission" date="2016-10" db="EMBL/GenBank/DDBJ databases">
        <authorList>
            <person name="Varghese N."/>
            <person name="Submissions S."/>
        </authorList>
    </citation>
    <scope>NUCLEOTIDE SEQUENCE [LARGE SCALE GENOMIC DNA]</scope>
    <source>
        <strain evidence="2 3">DSM 11449</strain>
    </source>
</reference>
<feature type="transmembrane region" description="Helical" evidence="1">
    <location>
        <begin position="200"/>
        <end position="221"/>
    </location>
</feature>
<dbReference type="EMBL" id="FNND01000002">
    <property type="protein sequence ID" value="SDW47900.1"/>
    <property type="molecule type" value="Genomic_DNA"/>
</dbReference>
<name>A0A1H2TVU5_9FLAO</name>
<keyword evidence="1" id="KW-0472">Membrane</keyword>
<keyword evidence="1" id="KW-1133">Transmembrane helix</keyword>
<accession>A0A1H2TVU5</accession>
<evidence type="ECO:0000313" key="3">
    <source>
        <dbReference type="Proteomes" id="UP000182771"/>
    </source>
</evidence>
<evidence type="ECO:0000313" key="2">
    <source>
        <dbReference type="EMBL" id="SDW47900.1"/>
    </source>
</evidence>
<proteinExistence type="predicted"/>
<dbReference type="RefSeq" id="WP_016420097.1">
    <property type="nucleotide sequence ID" value="NZ_FNND01000002.1"/>
</dbReference>
<organism evidence="2 3">
    <name type="scientific">Capnocytophaga granulosa</name>
    <dbReference type="NCBI Taxonomy" id="45242"/>
    <lineage>
        <taxon>Bacteria</taxon>
        <taxon>Pseudomonadati</taxon>
        <taxon>Bacteroidota</taxon>
        <taxon>Flavobacteriia</taxon>
        <taxon>Flavobacteriales</taxon>
        <taxon>Flavobacteriaceae</taxon>
        <taxon>Capnocytophaga</taxon>
    </lineage>
</organism>
<sequence length="227" mass="25522">MLISLLIIFIFFSTLLKLSFWRLWQIALWAGVLVAFLWGSYDFASEQSQTTLSQWLASPKILSDMAVLITIESAIGLLFAFVALRDYYQNRRSKAQHILLAFPGLLLFPCLIYVLAQAFFFFSGADFAKTTLYACLSLFAFMLLGTKGIAALLPEKDLRLEVLLMVNILIILLGLTATASAQIIYAPKSEPIDFVLLGKVFLFFLSLFALGFAASKGYWYLKGKRNH</sequence>
<gene>
    <name evidence="2" type="ORF">SAMN05444420_102334</name>
</gene>
<feature type="transmembrane region" description="Helical" evidence="1">
    <location>
        <begin position="61"/>
        <end position="84"/>
    </location>
</feature>
<dbReference type="OrthoDB" id="1047589at2"/>
<feature type="transmembrane region" description="Helical" evidence="1">
    <location>
        <begin position="162"/>
        <end position="185"/>
    </location>
</feature>
<protein>
    <submittedName>
        <fullName evidence="2">Uncharacterized protein</fullName>
    </submittedName>
</protein>
<evidence type="ECO:0000256" key="1">
    <source>
        <dbReference type="SAM" id="Phobius"/>
    </source>
</evidence>
<dbReference type="AlphaFoldDB" id="A0A1H2TVU5"/>
<feature type="transmembrane region" description="Helical" evidence="1">
    <location>
        <begin position="131"/>
        <end position="150"/>
    </location>
</feature>
<feature type="transmembrane region" description="Helical" evidence="1">
    <location>
        <begin position="105"/>
        <end position="125"/>
    </location>
</feature>
<keyword evidence="1" id="KW-0812">Transmembrane</keyword>